<reference evidence="2 3" key="1">
    <citation type="journal article" date="2013" name="Genome Announc.">
        <title>Draft Genome Sequence of Rhizobium mesoamericanum STM3625, a Nitrogen-Fixing Symbiont of Mimosa pudica Isolated in French Guiana (South America).</title>
        <authorList>
            <person name="Moulin L."/>
            <person name="Mornico D."/>
            <person name="Melkonian R."/>
            <person name="Klonowska A."/>
        </authorList>
    </citation>
    <scope>NUCLEOTIDE SEQUENCE [LARGE SCALE GENOMIC DNA]</scope>
    <source>
        <strain evidence="2 3">STM3625</strain>
    </source>
</reference>
<dbReference type="GO" id="GO:0019433">
    <property type="term" value="P:triglyceride catabolic process"/>
    <property type="evidence" value="ECO:0007669"/>
    <property type="project" value="TreeGrafter"/>
</dbReference>
<evidence type="ECO:0000259" key="1">
    <source>
        <dbReference type="Pfam" id="PF07859"/>
    </source>
</evidence>
<dbReference type="PANTHER" id="PTHR23025:SF4">
    <property type="entry name" value="ALPHA_BETA HYDROLASE FOLD-3 DOMAIN-CONTAINING PROTEIN"/>
    <property type="match status" value="1"/>
</dbReference>
<dbReference type="Gene3D" id="3.40.50.1820">
    <property type="entry name" value="alpha/beta hydrolase"/>
    <property type="match status" value="1"/>
</dbReference>
<accession>K0PSD6</accession>
<dbReference type="Proteomes" id="UP000009319">
    <property type="component" value="Unassembled WGS sequence"/>
</dbReference>
<organism evidence="2 3">
    <name type="scientific">Rhizobium mesoamericanum STM3625</name>
    <dbReference type="NCBI Taxonomy" id="1211777"/>
    <lineage>
        <taxon>Bacteria</taxon>
        <taxon>Pseudomonadati</taxon>
        <taxon>Pseudomonadota</taxon>
        <taxon>Alphaproteobacteria</taxon>
        <taxon>Hyphomicrobiales</taxon>
        <taxon>Rhizobiaceae</taxon>
        <taxon>Rhizobium/Agrobacterium group</taxon>
        <taxon>Rhizobium</taxon>
    </lineage>
</organism>
<dbReference type="HOGENOM" id="CLU_012494_6_4_5"/>
<dbReference type="eggNOG" id="COG0657">
    <property type="taxonomic scope" value="Bacteria"/>
</dbReference>
<name>K0PSD6_9HYPH</name>
<sequence length="309" mass="34326">MIDDPEILAFIAKTEASYPADANIASAADNRRYYDAMCAVFRQPRPKDIHVIDAMVDDIPVRHYEQADAGVGRPAILYCHGGGFVVGSLESHDDVCAEIASRTRMRVTAVDYRLAPEHRYPAQINDVEKVWRHLASRTPQLIAVGDSAGAKLCAALALRMRRLAGPMPMAQLLIYPGLGGEVTWLSYLENAEAPLLRTSDLASYSAAYSGLEHSSDQEVEEVSPLKAKDFSGLPRTRVFTADVDPLRDDGKVYVERLKAAGVDADWRNHEQLVHGYLRGRIMSRRIRTAFEEICRTLQELAEVCMDPVI</sequence>
<protein>
    <submittedName>
        <fullName evidence="2">Alpha/beta hydrolase fold-3 domain protein</fullName>
    </submittedName>
</protein>
<proteinExistence type="predicted"/>
<dbReference type="STRING" id="1211777.BN77_3772"/>
<dbReference type="SUPFAM" id="SSF53474">
    <property type="entry name" value="alpha/beta-Hydrolases"/>
    <property type="match status" value="1"/>
</dbReference>
<dbReference type="AlphaFoldDB" id="K0PSD6"/>
<evidence type="ECO:0000313" key="2">
    <source>
        <dbReference type="EMBL" id="CCM76743.1"/>
    </source>
</evidence>
<dbReference type="RefSeq" id="WP_007534334.1">
    <property type="nucleotide sequence ID" value="NZ_HF536772.1"/>
</dbReference>
<dbReference type="PANTHER" id="PTHR23025">
    <property type="entry name" value="TRIACYLGLYCEROL LIPASE"/>
    <property type="match status" value="1"/>
</dbReference>
<dbReference type="InterPro" id="IPR029058">
    <property type="entry name" value="AB_hydrolase_fold"/>
</dbReference>
<dbReference type="InterPro" id="IPR013094">
    <property type="entry name" value="AB_hydrolase_3"/>
</dbReference>
<dbReference type="EMBL" id="CANI01000025">
    <property type="protein sequence ID" value="CCM76743.1"/>
    <property type="molecule type" value="Genomic_DNA"/>
</dbReference>
<dbReference type="Pfam" id="PF07859">
    <property type="entry name" value="Abhydrolase_3"/>
    <property type="match status" value="1"/>
</dbReference>
<dbReference type="GO" id="GO:0004771">
    <property type="term" value="F:sterol ester esterase activity"/>
    <property type="evidence" value="ECO:0007669"/>
    <property type="project" value="TreeGrafter"/>
</dbReference>
<evidence type="ECO:0000313" key="3">
    <source>
        <dbReference type="Proteomes" id="UP000009319"/>
    </source>
</evidence>
<feature type="domain" description="Alpha/beta hydrolase fold-3" evidence="1">
    <location>
        <begin position="76"/>
        <end position="277"/>
    </location>
</feature>
<comment type="caution">
    <text evidence="2">The sequence shown here is derived from an EMBL/GenBank/DDBJ whole genome shotgun (WGS) entry which is preliminary data.</text>
</comment>
<keyword evidence="3" id="KW-1185">Reference proteome</keyword>
<dbReference type="GO" id="GO:0005829">
    <property type="term" value="C:cytosol"/>
    <property type="evidence" value="ECO:0007669"/>
    <property type="project" value="TreeGrafter"/>
</dbReference>
<dbReference type="GO" id="GO:0004806">
    <property type="term" value="F:triacylglycerol lipase activity"/>
    <property type="evidence" value="ECO:0007669"/>
    <property type="project" value="TreeGrafter"/>
</dbReference>
<gene>
    <name evidence="2" type="ORF">BN77_3772</name>
</gene>
<keyword evidence="2" id="KW-0378">Hydrolase</keyword>